<organism evidence="1 2">
    <name type="scientific">Bosea eneae</name>
    <dbReference type="NCBI Taxonomy" id="151454"/>
    <lineage>
        <taxon>Bacteria</taxon>
        <taxon>Pseudomonadati</taxon>
        <taxon>Pseudomonadota</taxon>
        <taxon>Alphaproteobacteria</taxon>
        <taxon>Hyphomicrobiales</taxon>
        <taxon>Boseaceae</taxon>
        <taxon>Bosea</taxon>
    </lineage>
</organism>
<gene>
    <name evidence="1" type="ORF">ACFPOB_20705</name>
</gene>
<sequence length="109" mass="11753">MKLPVKSVVEPLLKEGLSEGAIRALHPELNPDSIRGAVQRYKRQNGLGGVRRNAPRVAVYLSPETATTLQQEADRRSVPPHDLAARLLTHILAGGNLASLLGEDKETAS</sequence>
<accession>A0ABW0IW82</accession>
<dbReference type="RefSeq" id="WP_377800290.1">
    <property type="nucleotide sequence ID" value="NZ_JBHSLW010000034.1"/>
</dbReference>
<evidence type="ECO:0008006" key="3">
    <source>
        <dbReference type="Google" id="ProtNLM"/>
    </source>
</evidence>
<comment type="caution">
    <text evidence="1">The sequence shown here is derived from an EMBL/GenBank/DDBJ whole genome shotgun (WGS) entry which is preliminary data.</text>
</comment>
<reference evidence="2" key="1">
    <citation type="journal article" date="2019" name="Int. J. Syst. Evol. Microbiol.">
        <title>The Global Catalogue of Microorganisms (GCM) 10K type strain sequencing project: providing services to taxonomists for standard genome sequencing and annotation.</title>
        <authorList>
            <consortium name="The Broad Institute Genomics Platform"/>
            <consortium name="The Broad Institute Genome Sequencing Center for Infectious Disease"/>
            <person name="Wu L."/>
            <person name="Ma J."/>
        </authorList>
    </citation>
    <scope>NUCLEOTIDE SEQUENCE [LARGE SCALE GENOMIC DNA]</scope>
    <source>
        <strain evidence="2">NCAIM B.01391</strain>
    </source>
</reference>
<protein>
    <recommendedName>
        <fullName evidence="3">Ribbon-helix-helix CopG family protein</fullName>
    </recommendedName>
</protein>
<evidence type="ECO:0000313" key="2">
    <source>
        <dbReference type="Proteomes" id="UP001596053"/>
    </source>
</evidence>
<evidence type="ECO:0000313" key="1">
    <source>
        <dbReference type="EMBL" id="MFC5421987.1"/>
    </source>
</evidence>
<name>A0ABW0IW82_9HYPH</name>
<proteinExistence type="predicted"/>
<keyword evidence="2" id="KW-1185">Reference proteome</keyword>
<dbReference type="EMBL" id="JBHSLW010000034">
    <property type="protein sequence ID" value="MFC5421987.1"/>
    <property type="molecule type" value="Genomic_DNA"/>
</dbReference>
<dbReference type="Proteomes" id="UP001596053">
    <property type="component" value="Unassembled WGS sequence"/>
</dbReference>